<dbReference type="RefSeq" id="WP_192029430.1">
    <property type="nucleotide sequence ID" value="NZ_JACYTR010000015.1"/>
</dbReference>
<evidence type="ECO:0000256" key="1">
    <source>
        <dbReference type="ARBA" id="ARBA00005947"/>
    </source>
</evidence>
<dbReference type="AlphaFoldDB" id="A0AAW3ZNP2"/>
<dbReference type="PANTHER" id="PTHR10625">
    <property type="entry name" value="HISTONE DEACETYLASE HDAC1-RELATED"/>
    <property type="match status" value="1"/>
</dbReference>
<dbReference type="GO" id="GO:0040029">
    <property type="term" value="P:epigenetic regulation of gene expression"/>
    <property type="evidence" value="ECO:0007669"/>
    <property type="project" value="TreeGrafter"/>
</dbReference>
<dbReference type="EMBL" id="JACYTR010000015">
    <property type="protein sequence ID" value="MBD8525956.1"/>
    <property type="molecule type" value="Genomic_DNA"/>
</dbReference>
<comment type="similarity">
    <text evidence="1">Belongs to the histone deacetylase family.</text>
</comment>
<evidence type="ECO:0000259" key="2">
    <source>
        <dbReference type="Pfam" id="PF00850"/>
    </source>
</evidence>
<keyword evidence="4" id="KW-1185">Reference proteome</keyword>
<reference evidence="3 4" key="1">
    <citation type="submission" date="2020-09" db="EMBL/GenBank/DDBJ databases">
        <title>Pseudoxanthomonas sp. CAU 1598 isolated from sand of Yaerae Beach.</title>
        <authorList>
            <person name="Kim W."/>
        </authorList>
    </citation>
    <scope>NUCLEOTIDE SEQUENCE [LARGE SCALE GENOMIC DNA]</scope>
    <source>
        <strain evidence="3 4">CAU 1598</strain>
    </source>
</reference>
<dbReference type="PRINTS" id="PR01270">
    <property type="entry name" value="HDASUPER"/>
</dbReference>
<feature type="domain" description="Histone deacetylase" evidence="2">
    <location>
        <begin position="18"/>
        <end position="300"/>
    </location>
</feature>
<dbReference type="InterPro" id="IPR037138">
    <property type="entry name" value="His_deacetylse_dom_sf"/>
</dbReference>
<protein>
    <submittedName>
        <fullName evidence="3">Histone deacetylase family protein</fullName>
    </submittedName>
</protein>
<dbReference type="Gene3D" id="3.40.800.20">
    <property type="entry name" value="Histone deacetylase domain"/>
    <property type="match status" value="1"/>
</dbReference>
<proteinExistence type="inferred from homology"/>
<name>A0AAW3ZNP2_9GAMM</name>
<dbReference type="SUPFAM" id="SSF52768">
    <property type="entry name" value="Arginase/deacetylase"/>
    <property type="match status" value="1"/>
</dbReference>
<evidence type="ECO:0000313" key="3">
    <source>
        <dbReference type="EMBL" id="MBD8525956.1"/>
    </source>
</evidence>
<evidence type="ECO:0000313" key="4">
    <source>
        <dbReference type="Proteomes" id="UP000613768"/>
    </source>
</evidence>
<dbReference type="InterPro" id="IPR000286">
    <property type="entry name" value="HDACs"/>
</dbReference>
<organism evidence="3 4">
    <name type="scientific">Pseudomarimonas arenosa</name>
    <dbReference type="NCBI Taxonomy" id="2774145"/>
    <lineage>
        <taxon>Bacteria</taxon>
        <taxon>Pseudomonadati</taxon>
        <taxon>Pseudomonadota</taxon>
        <taxon>Gammaproteobacteria</taxon>
        <taxon>Lysobacterales</taxon>
        <taxon>Lysobacteraceae</taxon>
        <taxon>Pseudomarimonas</taxon>
    </lineage>
</organism>
<comment type="caution">
    <text evidence="3">The sequence shown here is derived from an EMBL/GenBank/DDBJ whole genome shotgun (WGS) entry which is preliminary data.</text>
</comment>
<sequence>MLLYTHPICLQHLPGPGHPEAPERLATVLEAIDGAFPQLHWTQAQRADRDSLRLAHSAEMIEQVLLSPPPAFRRIDADTAMSQHSAEAALRAVGAMIEAIDQVIDGQDRRAFCAVRPPGHHATAVQAMGFCLFNAVAIGALHALRRRGLQRVAVVDFDVHHGNGTQDILWNEAGAFYLSSHQAPLYPGTGLGSEHGGAGKVLNLELPEGADGSFVRRAYTEHLLPALDQFEPELILVSAGFDAHRLDPLAGLNLQAADYAWITAELVQIANRHAQGRIVSILEGGYSLTALNESSVAHLGELLRD</sequence>
<dbReference type="InterPro" id="IPR023801">
    <property type="entry name" value="His_deacetylse_dom"/>
</dbReference>
<dbReference type="Proteomes" id="UP000613768">
    <property type="component" value="Unassembled WGS sequence"/>
</dbReference>
<dbReference type="CDD" id="cd11599">
    <property type="entry name" value="HDAC_classII_2"/>
    <property type="match status" value="1"/>
</dbReference>
<dbReference type="Pfam" id="PF00850">
    <property type="entry name" value="Hist_deacetyl"/>
    <property type="match status" value="1"/>
</dbReference>
<dbReference type="GO" id="GO:0004407">
    <property type="term" value="F:histone deacetylase activity"/>
    <property type="evidence" value="ECO:0007669"/>
    <property type="project" value="TreeGrafter"/>
</dbReference>
<dbReference type="PANTHER" id="PTHR10625:SF10">
    <property type="entry name" value="HISTONE DEACETYLASE HDAC1"/>
    <property type="match status" value="1"/>
</dbReference>
<gene>
    <name evidence="3" type="ORF">IFO71_09385</name>
</gene>
<accession>A0AAW3ZNP2</accession>
<dbReference type="InterPro" id="IPR023696">
    <property type="entry name" value="Ureohydrolase_dom_sf"/>
</dbReference>